<dbReference type="Gene3D" id="3.10.450.50">
    <property type="match status" value="1"/>
</dbReference>
<dbReference type="InterPro" id="IPR032710">
    <property type="entry name" value="NTF2-like_dom_sf"/>
</dbReference>
<proteinExistence type="predicted"/>
<accession>A0ABN2JID1</accession>
<dbReference type="InterPro" id="IPR048469">
    <property type="entry name" value="YchJ-like_M"/>
</dbReference>
<name>A0ABN2JID1_9ACTN</name>
<feature type="domain" description="YchJ-like middle NTF2-like" evidence="1">
    <location>
        <begin position="1"/>
        <end position="83"/>
    </location>
</feature>
<evidence type="ECO:0000313" key="3">
    <source>
        <dbReference type="Proteomes" id="UP001501057"/>
    </source>
</evidence>
<protein>
    <recommendedName>
        <fullName evidence="1">YchJ-like middle NTF2-like domain-containing protein</fullName>
    </recommendedName>
</protein>
<comment type="caution">
    <text evidence="2">The sequence shown here is derived from an EMBL/GenBank/DDBJ whole genome shotgun (WGS) entry which is preliminary data.</text>
</comment>
<dbReference type="EMBL" id="BAAAME010000002">
    <property type="protein sequence ID" value="GAA1728379.1"/>
    <property type="molecule type" value="Genomic_DNA"/>
</dbReference>
<keyword evidence="3" id="KW-1185">Reference proteome</keyword>
<reference evidence="2 3" key="1">
    <citation type="journal article" date="2019" name="Int. J. Syst. Evol. Microbiol.">
        <title>The Global Catalogue of Microorganisms (GCM) 10K type strain sequencing project: providing services to taxonomists for standard genome sequencing and annotation.</title>
        <authorList>
            <consortium name="The Broad Institute Genomics Platform"/>
            <consortium name="The Broad Institute Genome Sequencing Center for Infectious Disease"/>
            <person name="Wu L."/>
            <person name="Ma J."/>
        </authorList>
    </citation>
    <scope>NUCLEOTIDE SEQUENCE [LARGE SCALE GENOMIC DNA]</scope>
    <source>
        <strain evidence="2 3">JCM 13518</strain>
    </source>
</reference>
<sequence length="86" mass="10299">MRSRFTAFALGDAEHLTRTWHATTRPASLELDEQTRWLRLDVERSEPTLVEFIAYYRRPEGRGRQHEVSRFVREDGRWFYLDGVSL</sequence>
<evidence type="ECO:0000313" key="2">
    <source>
        <dbReference type="EMBL" id="GAA1728379.1"/>
    </source>
</evidence>
<dbReference type="Proteomes" id="UP001501057">
    <property type="component" value="Unassembled WGS sequence"/>
</dbReference>
<evidence type="ECO:0000259" key="1">
    <source>
        <dbReference type="Pfam" id="PF17775"/>
    </source>
</evidence>
<dbReference type="SUPFAM" id="SSF54427">
    <property type="entry name" value="NTF2-like"/>
    <property type="match status" value="1"/>
</dbReference>
<dbReference type="Pfam" id="PF17775">
    <property type="entry name" value="YchJ_M-like"/>
    <property type="match status" value="1"/>
</dbReference>
<gene>
    <name evidence="2" type="ORF">GCM10009710_06270</name>
</gene>
<organism evidence="2 3">
    <name type="scientific">Aeromicrobium alkaliterrae</name>
    <dbReference type="NCBI Taxonomy" id="302168"/>
    <lineage>
        <taxon>Bacteria</taxon>
        <taxon>Bacillati</taxon>
        <taxon>Actinomycetota</taxon>
        <taxon>Actinomycetes</taxon>
        <taxon>Propionibacteriales</taxon>
        <taxon>Nocardioidaceae</taxon>
        <taxon>Aeromicrobium</taxon>
    </lineage>
</organism>